<comment type="caution">
    <text evidence="2">The sequence shown here is derived from an EMBL/GenBank/DDBJ whole genome shotgun (WGS) entry which is preliminary data.</text>
</comment>
<dbReference type="InterPro" id="IPR002818">
    <property type="entry name" value="DJ-1/PfpI"/>
</dbReference>
<dbReference type="Proteomes" id="UP000823634">
    <property type="component" value="Unassembled WGS sequence"/>
</dbReference>
<dbReference type="InterPro" id="IPR029062">
    <property type="entry name" value="Class_I_gatase-like"/>
</dbReference>
<dbReference type="GO" id="GO:0005737">
    <property type="term" value="C:cytoplasm"/>
    <property type="evidence" value="ECO:0007669"/>
    <property type="project" value="TreeGrafter"/>
</dbReference>
<evidence type="ECO:0000313" key="3">
    <source>
        <dbReference type="Proteomes" id="UP000823634"/>
    </source>
</evidence>
<reference evidence="2" key="2">
    <citation type="journal article" date="2021" name="PeerJ">
        <title>Extensive microbial diversity within the chicken gut microbiome revealed by metagenomics and culture.</title>
        <authorList>
            <person name="Gilroy R."/>
            <person name="Ravi A."/>
            <person name="Getino M."/>
            <person name="Pursley I."/>
            <person name="Horton D.L."/>
            <person name="Alikhan N.F."/>
            <person name="Baker D."/>
            <person name="Gharbi K."/>
            <person name="Hall N."/>
            <person name="Watson M."/>
            <person name="Adriaenssens E.M."/>
            <person name="Foster-Nyarko E."/>
            <person name="Jarju S."/>
            <person name="Secka A."/>
            <person name="Antonio M."/>
            <person name="Oren A."/>
            <person name="Chaudhuri R.R."/>
            <person name="La Ragione R."/>
            <person name="Hildebrand F."/>
            <person name="Pallen M.J."/>
        </authorList>
    </citation>
    <scope>NUCLEOTIDE SEQUENCE</scope>
    <source>
        <strain evidence="2">17113</strain>
    </source>
</reference>
<dbReference type="PANTHER" id="PTHR48094">
    <property type="entry name" value="PROTEIN/NUCLEIC ACID DEGLYCASE DJ-1-RELATED"/>
    <property type="match status" value="1"/>
</dbReference>
<evidence type="ECO:0000259" key="1">
    <source>
        <dbReference type="Pfam" id="PF01965"/>
    </source>
</evidence>
<protein>
    <submittedName>
        <fullName evidence="2">DJ-1/PfpI family protein</fullName>
    </submittedName>
</protein>
<accession>A0A9D9GVM4</accession>
<gene>
    <name evidence="2" type="ORF">IAC61_02940</name>
</gene>
<dbReference type="CDD" id="cd03135">
    <property type="entry name" value="GATase1_DJ-1"/>
    <property type="match status" value="1"/>
</dbReference>
<proteinExistence type="predicted"/>
<name>A0A9D9GVM4_9FIRM</name>
<reference evidence="2" key="1">
    <citation type="submission" date="2020-10" db="EMBL/GenBank/DDBJ databases">
        <authorList>
            <person name="Gilroy R."/>
        </authorList>
    </citation>
    <scope>NUCLEOTIDE SEQUENCE</scope>
    <source>
        <strain evidence="2">17113</strain>
    </source>
</reference>
<dbReference type="SUPFAM" id="SSF52317">
    <property type="entry name" value="Class I glutamine amidotransferase-like"/>
    <property type="match status" value="1"/>
</dbReference>
<sequence length="184" mass="19724">MKKAAYLLHDGFELTEALGSLDILSRSRQIAPFLLSDMEGLIVKSPCGVEVKADALIKDSRIEDFDFLILPGGKQGVEGLFASDVAIAFIKEAKEKGKHVHAICAAPSILGRLGYLKGVRATCFPGFELGEANWEKDATVITDKGTVTARSMGYSLSFGHAIVKLEAGEEADRQIAKGELGLTI</sequence>
<dbReference type="EMBL" id="JADINA010000019">
    <property type="protein sequence ID" value="MBO8426259.1"/>
    <property type="molecule type" value="Genomic_DNA"/>
</dbReference>
<evidence type="ECO:0000313" key="2">
    <source>
        <dbReference type="EMBL" id="MBO8426259.1"/>
    </source>
</evidence>
<dbReference type="PANTHER" id="PTHR48094:SF12">
    <property type="entry name" value="PARKINSON DISEASE PROTEIN 7 HOMOLOG"/>
    <property type="match status" value="1"/>
</dbReference>
<dbReference type="Gene3D" id="3.40.50.880">
    <property type="match status" value="1"/>
</dbReference>
<organism evidence="2 3">
    <name type="scientific">Candidatus Alloenteromonas pullistercoris</name>
    <dbReference type="NCBI Taxonomy" id="2840785"/>
    <lineage>
        <taxon>Bacteria</taxon>
        <taxon>Bacillati</taxon>
        <taxon>Bacillota</taxon>
        <taxon>Bacillota incertae sedis</taxon>
        <taxon>Candidatus Alloenteromonas</taxon>
    </lineage>
</organism>
<dbReference type="InterPro" id="IPR050325">
    <property type="entry name" value="Prot/Nucl_acid_deglycase"/>
</dbReference>
<feature type="domain" description="DJ-1/PfpI" evidence="1">
    <location>
        <begin position="2"/>
        <end position="164"/>
    </location>
</feature>
<dbReference type="Pfam" id="PF01965">
    <property type="entry name" value="DJ-1_PfpI"/>
    <property type="match status" value="1"/>
</dbReference>
<dbReference type="AlphaFoldDB" id="A0A9D9GVM4"/>